<sequence length="403" mass="47024">MDSENPIARLQKEQLYHQYVQEQILDNVPKENIATFSFFLTNLADHWRPQHLKQSNSNQDSVINKNDPNRNTSKQNVLLPRRSEARNIHNEIQAAVKIQRAWRRHIDIQVYKYYRDLINFKCRGDPSAMLRCINPNEAKLLDAAAGINIRFRLAGEKFPPNIYYKIFTNRPIQDLCANSPKDYTQSKKLTAKDTHSHVRVPKIQEDDKQGWYKRIENNGWRLVSDRLIHHILNDPVTWETSRKEYKFDHSRLNRRQDVERRKKEKKIKWMQKLYSQGLLKTKADDEETTQLIEGATAGMIATIESQGVDALENWEVDELLAWTTGLNFDEYRDTWRELATSSSSQQVIEERFKLSTNSDDPFEVSLSTGPSRYPSTRQSHFTNVTLNTGGAMEKNSLITNPGF</sequence>
<dbReference type="Proteomes" id="UP001165740">
    <property type="component" value="Chromosome 6"/>
</dbReference>
<dbReference type="PANTHER" id="PTHR33504">
    <property type="entry name" value="NADH DEHYDROGENASE (UBIQUINONE) 1 BETA SUBCOMPLEX, 4"/>
    <property type="match status" value="1"/>
</dbReference>
<gene>
    <name evidence="3 4 5 6 7 8" type="primary">LOC106077424</name>
</gene>
<dbReference type="PROSITE" id="PS50096">
    <property type="entry name" value="IQ"/>
    <property type="match status" value="1"/>
</dbReference>
<evidence type="ECO:0000256" key="1">
    <source>
        <dbReference type="SAM" id="MobiDB-lite"/>
    </source>
</evidence>
<dbReference type="OMA" id="KMDFHYS"/>
<dbReference type="RefSeq" id="XP_013093636.2">
    <property type="nucleotide sequence ID" value="XM_013238182.2"/>
</dbReference>
<evidence type="ECO:0000313" key="5">
    <source>
        <dbReference type="RefSeq" id="XP_055887861.1"/>
    </source>
</evidence>
<proteinExistence type="predicted"/>
<keyword evidence="2" id="KW-1185">Reference proteome</keyword>
<dbReference type="RefSeq" id="XP_055887860.1">
    <property type="nucleotide sequence ID" value="XM_056031885.1"/>
</dbReference>
<dbReference type="AlphaFoldDB" id="A0A9W3AKT0"/>
<dbReference type="RefSeq" id="XP_055887864.1">
    <property type="nucleotide sequence ID" value="XM_056031889.1"/>
</dbReference>
<dbReference type="RefSeq" id="XP_055887863.1">
    <property type="nucleotide sequence ID" value="XM_056031888.1"/>
</dbReference>
<reference evidence="3 4" key="1">
    <citation type="submission" date="2025-04" db="UniProtKB">
        <authorList>
            <consortium name="RefSeq"/>
        </authorList>
    </citation>
    <scope>IDENTIFICATION</scope>
</reference>
<name>A0A9W3AKT0_BIOGL</name>
<dbReference type="KEGG" id="bgt:106077424"/>
<evidence type="ECO:0000313" key="8">
    <source>
        <dbReference type="RefSeq" id="XP_055887864.1"/>
    </source>
</evidence>
<dbReference type="OrthoDB" id="10253073at2759"/>
<evidence type="ECO:0000313" key="3">
    <source>
        <dbReference type="RefSeq" id="XP_013093636.2"/>
    </source>
</evidence>
<feature type="region of interest" description="Disordered" evidence="1">
    <location>
        <begin position="52"/>
        <end position="77"/>
    </location>
</feature>
<dbReference type="CDD" id="cd21090">
    <property type="entry name" value="C11orf65"/>
    <property type="match status" value="1"/>
</dbReference>
<protein>
    <submittedName>
        <fullName evidence="3 4">Protein MFI-like</fullName>
    </submittedName>
</protein>
<evidence type="ECO:0000313" key="4">
    <source>
        <dbReference type="RefSeq" id="XP_055887860.1"/>
    </source>
</evidence>
<feature type="compositionally biased region" description="Polar residues" evidence="1">
    <location>
        <begin position="52"/>
        <end position="76"/>
    </location>
</feature>
<evidence type="ECO:0000313" key="6">
    <source>
        <dbReference type="RefSeq" id="XP_055887862.1"/>
    </source>
</evidence>
<dbReference type="PANTHER" id="PTHR33504:SF2">
    <property type="entry name" value="PROTEIN MFI"/>
    <property type="match status" value="1"/>
</dbReference>
<accession>A0A9W3AKT0</accession>
<dbReference type="RefSeq" id="XP_055887862.1">
    <property type="nucleotide sequence ID" value="XM_056031887.1"/>
</dbReference>
<evidence type="ECO:0000313" key="7">
    <source>
        <dbReference type="RefSeq" id="XP_055887863.1"/>
    </source>
</evidence>
<dbReference type="GeneID" id="106077424"/>
<evidence type="ECO:0000313" key="2">
    <source>
        <dbReference type="Proteomes" id="UP001165740"/>
    </source>
</evidence>
<dbReference type="RefSeq" id="XP_055887861.1">
    <property type="nucleotide sequence ID" value="XM_056031886.1"/>
</dbReference>
<organism evidence="2 7">
    <name type="scientific">Biomphalaria glabrata</name>
    <name type="common">Bloodfluke planorb</name>
    <name type="synonym">Freshwater snail</name>
    <dbReference type="NCBI Taxonomy" id="6526"/>
    <lineage>
        <taxon>Eukaryota</taxon>
        <taxon>Metazoa</taxon>
        <taxon>Spiralia</taxon>
        <taxon>Lophotrochozoa</taxon>
        <taxon>Mollusca</taxon>
        <taxon>Gastropoda</taxon>
        <taxon>Heterobranchia</taxon>
        <taxon>Euthyneura</taxon>
        <taxon>Panpulmonata</taxon>
        <taxon>Hygrophila</taxon>
        <taxon>Lymnaeoidea</taxon>
        <taxon>Planorbidae</taxon>
        <taxon>Biomphalaria</taxon>
    </lineage>
</organism>